<evidence type="ECO:0000256" key="4">
    <source>
        <dbReference type="ARBA" id="ARBA00022827"/>
    </source>
</evidence>
<evidence type="ECO:0000256" key="3">
    <source>
        <dbReference type="ARBA" id="ARBA00022630"/>
    </source>
</evidence>
<dbReference type="Proteomes" id="UP001652626">
    <property type="component" value="Chromosome 21"/>
</dbReference>
<evidence type="ECO:0000256" key="2">
    <source>
        <dbReference type="ARBA" id="ARBA00010790"/>
    </source>
</evidence>
<dbReference type="PIRSF" id="PIRSF000137">
    <property type="entry name" value="Alcohol_oxidase"/>
    <property type="match status" value="1"/>
</dbReference>
<dbReference type="GO" id="GO:0016614">
    <property type="term" value="F:oxidoreductase activity, acting on CH-OH group of donors"/>
    <property type="evidence" value="ECO:0007669"/>
    <property type="project" value="InterPro"/>
</dbReference>
<keyword evidence="4 5" id="KW-0274">FAD</keyword>
<organism evidence="7 8">
    <name type="scientific">Vanessa tameamea</name>
    <name type="common">Kamehameha butterfly</name>
    <dbReference type="NCBI Taxonomy" id="334116"/>
    <lineage>
        <taxon>Eukaryota</taxon>
        <taxon>Metazoa</taxon>
        <taxon>Ecdysozoa</taxon>
        <taxon>Arthropoda</taxon>
        <taxon>Hexapoda</taxon>
        <taxon>Insecta</taxon>
        <taxon>Pterygota</taxon>
        <taxon>Neoptera</taxon>
        <taxon>Endopterygota</taxon>
        <taxon>Lepidoptera</taxon>
        <taxon>Glossata</taxon>
        <taxon>Ditrysia</taxon>
        <taxon>Papilionoidea</taxon>
        <taxon>Nymphalidae</taxon>
        <taxon>Nymphalinae</taxon>
        <taxon>Vanessa</taxon>
    </lineage>
</organism>
<dbReference type="PROSITE" id="PS00624">
    <property type="entry name" value="GMC_OXRED_2"/>
    <property type="match status" value="1"/>
</dbReference>
<keyword evidence="3" id="KW-0285">Flavoprotein</keyword>
<dbReference type="InterPro" id="IPR012132">
    <property type="entry name" value="GMC_OxRdtase"/>
</dbReference>
<dbReference type="SUPFAM" id="SSF51905">
    <property type="entry name" value="FAD/NAD(P)-binding domain"/>
    <property type="match status" value="1"/>
</dbReference>
<evidence type="ECO:0000259" key="6">
    <source>
        <dbReference type="PROSITE" id="PS00624"/>
    </source>
</evidence>
<evidence type="ECO:0000256" key="1">
    <source>
        <dbReference type="ARBA" id="ARBA00001974"/>
    </source>
</evidence>
<dbReference type="PANTHER" id="PTHR11552:SF147">
    <property type="entry name" value="CHOLINE DEHYDROGENASE, MITOCHONDRIAL"/>
    <property type="match status" value="1"/>
</dbReference>
<dbReference type="Gene3D" id="3.50.50.60">
    <property type="entry name" value="FAD/NAD(P)-binding domain"/>
    <property type="match status" value="1"/>
</dbReference>
<feature type="binding site" evidence="5">
    <location>
        <position position="123"/>
    </location>
    <ligand>
        <name>FAD</name>
        <dbReference type="ChEBI" id="CHEBI:57692"/>
    </ligand>
</feature>
<comment type="similarity">
    <text evidence="2">Belongs to the GMC oxidoreductase family.</text>
</comment>
<dbReference type="AlphaFoldDB" id="A0A8B8IQT3"/>
<evidence type="ECO:0000313" key="7">
    <source>
        <dbReference type="Proteomes" id="UP001652626"/>
    </source>
</evidence>
<accession>A0A8B8IQT3</accession>
<evidence type="ECO:0000256" key="5">
    <source>
        <dbReference type="PIRSR" id="PIRSR000137-2"/>
    </source>
</evidence>
<dbReference type="OrthoDB" id="269227at2759"/>
<feature type="domain" description="Glucose-methanol-choline oxidoreductase N-terminal" evidence="6">
    <location>
        <begin position="300"/>
        <end position="314"/>
    </location>
</feature>
<dbReference type="Gene3D" id="3.30.560.10">
    <property type="entry name" value="Glucose Oxidase, domain 3"/>
    <property type="match status" value="1"/>
</dbReference>
<dbReference type="InterPro" id="IPR000172">
    <property type="entry name" value="GMC_OxRdtase_N"/>
</dbReference>
<sequence length="581" mass="63657">MDVGTALASVQAIKGALLLLSALALTSYKWPVDKPLSDSATCDYIVIGAGTAGSVMANRLSEDPRSIVCVIEAGGDPPLETEIPSLFAYLPKTYMDWNFISEDDGYTAQYRQQTYLNLAQGKVLGGSSSLNHFYHIRGDPKDYDDWATATGDDTWSWQNLIPYFIKSERIEDPYILNSQSSKYCGTNGYMGITRESRDLPLKYLEAFKEMGHKIIENVNAGDTLGFFLPMFTIFGGVRQSSAESFLSPIKNRENLFIMKNTLVTKIVIDENLQATGVECKTSDGTSITILAQKEIIVSAGAFNSPKLLMLSGIGPKEHLESFGISVVSDLPVGENSQDHMAVILVHQLEETNDTLTSDPSQFPVPTFVGFGAIDKTQSYPDYVTLNLISRNSPAALMQLCSSVFSLHENICAQIYAAGEGREVLFSVLSLGRPLSRGQVRLQSTNPEDPPKIYTGFLSATLDLQNYVDSILDFVRVTESSYFTGVGAQTIYFDFPNCSSATNIRDYWECYVLHMMDTTFHYSATCPMGTVLDSSLKVVGVNKLRVVDASAMPNLTSGNINAAVVVLAEKAADIIKRSQSCE</sequence>
<gene>
    <name evidence="8" type="primary">LOC113403245</name>
</gene>
<dbReference type="GeneID" id="113403245"/>
<dbReference type="OMA" id="MLWDYIF"/>
<keyword evidence="7" id="KW-1185">Reference proteome</keyword>
<dbReference type="PANTHER" id="PTHR11552">
    <property type="entry name" value="GLUCOSE-METHANOL-CHOLINE GMC OXIDOREDUCTASE"/>
    <property type="match status" value="1"/>
</dbReference>
<feature type="binding site" evidence="5">
    <location>
        <position position="263"/>
    </location>
    <ligand>
        <name>FAD</name>
        <dbReference type="ChEBI" id="CHEBI:57692"/>
    </ligand>
</feature>
<dbReference type="Pfam" id="PF00732">
    <property type="entry name" value="GMC_oxred_N"/>
    <property type="match status" value="1"/>
</dbReference>
<dbReference type="InterPro" id="IPR036188">
    <property type="entry name" value="FAD/NAD-bd_sf"/>
</dbReference>
<reference evidence="8" key="1">
    <citation type="submission" date="2025-08" db="UniProtKB">
        <authorList>
            <consortium name="RefSeq"/>
        </authorList>
    </citation>
    <scope>IDENTIFICATION</scope>
    <source>
        <tissue evidence="8">Whole body</tissue>
    </source>
</reference>
<dbReference type="SUPFAM" id="SSF54373">
    <property type="entry name" value="FAD-linked reductases, C-terminal domain"/>
    <property type="match status" value="1"/>
</dbReference>
<comment type="cofactor">
    <cofactor evidence="1 5">
        <name>FAD</name>
        <dbReference type="ChEBI" id="CHEBI:57692"/>
    </cofactor>
</comment>
<dbReference type="Pfam" id="PF05199">
    <property type="entry name" value="GMC_oxred_C"/>
    <property type="match status" value="1"/>
</dbReference>
<dbReference type="RefSeq" id="XP_026499498.2">
    <property type="nucleotide sequence ID" value="XM_026643713.2"/>
</dbReference>
<evidence type="ECO:0000313" key="8">
    <source>
        <dbReference type="RefSeq" id="XP_026499498.2"/>
    </source>
</evidence>
<dbReference type="GO" id="GO:0050660">
    <property type="term" value="F:flavin adenine dinucleotide binding"/>
    <property type="evidence" value="ECO:0007669"/>
    <property type="project" value="InterPro"/>
</dbReference>
<protein>
    <submittedName>
        <fullName evidence="8">Ecdysone oxidase-like</fullName>
    </submittedName>
</protein>
<name>A0A8B8IQT3_VANTA</name>
<proteinExistence type="inferred from homology"/>
<dbReference type="InterPro" id="IPR007867">
    <property type="entry name" value="GMC_OxRtase_C"/>
</dbReference>